<dbReference type="SUPFAM" id="SSF47781">
    <property type="entry name" value="RuvA domain 2-like"/>
    <property type="match status" value="1"/>
</dbReference>
<name>I3U8W2_ADVKW</name>
<accession>I3U8W2</accession>
<keyword evidence="6" id="KW-1185">Reference proteome</keyword>
<evidence type="ECO:0000256" key="1">
    <source>
        <dbReference type="ARBA" id="ARBA00006525"/>
    </source>
</evidence>
<reference evidence="5 6" key="1">
    <citation type="journal article" date="2011" name="J. Bacteriol.">
        <title>Whole-genome shotgun sequencing of the sulfur-oxidizing chemoautotroph Tetrathiobacter kashmirensis.</title>
        <authorList>
            <person name="Ghosh W."/>
            <person name="George A."/>
            <person name="Agarwal A."/>
            <person name="Raj P."/>
            <person name="Alam M."/>
            <person name="Pyne P."/>
            <person name="Das Gupta S.K."/>
        </authorList>
    </citation>
    <scope>NUCLEOTIDE SEQUENCE [LARGE SCALE GENOMIC DNA]</scope>
    <source>
        <strain evidence="5 6">WT001</strain>
    </source>
</reference>
<dbReference type="Gene3D" id="3.40.50.450">
    <property type="match status" value="1"/>
</dbReference>
<dbReference type="PANTHER" id="PTHR43022:SF1">
    <property type="entry name" value="PROTEIN SMF"/>
    <property type="match status" value="1"/>
</dbReference>
<evidence type="ECO:0000313" key="6">
    <source>
        <dbReference type="Proteomes" id="UP000005267"/>
    </source>
</evidence>
<feature type="domain" description="DprA winged helix" evidence="4">
    <location>
        <begin position="402"/>
        <end position="460"/>
    </location>
</feature>
<dbReference type="GO" id="GO:0009294">
    <property type="term" value="P:DNA-mediated transformation"/>
    <property type="evidence" value="ECO:0007669"/>
    <property type="project" value="InterPro"/>
</dbReference>
<organism evidence="5 6">
    <name type="scientific">Advenella kashmirensis (strain DSM 17095 / LMG 22695 / WT001)</name>
    <name type="common">Tetrathiobacter kashmirensis</name>
    <dbReference type="NCBI Taxonomy" id="1036672"/>
    <lineage>
        <taxon>Bacteria</taxon>
        <taxon>Pseudomonadati</taxon>
        <taxon>Pseudomonadota</taxon>
        <taxon>Betaproteobacteria</taxon>
        <taxon>Burkholderiales</taxon>
        <taxon>Alcaligenaceae</taxon>
    </lineage>
</organism>
<dbReference type="Pfam" id="PF17782">
    <property type="entry name" value="WHD_DprA"/>
    <property type="match status" value="1"/>
</dbReference>
<evidence type="ECO:0000259" key="3">
    <source>
        <dbReference type="Pfam" id="PF02481"/>
    </source>
</evidence>
<dbReference type="InterPro" id="IPR041614">
    <property type="entry name" value="DprA_WH"/>
</dbReference>
<comment type="similarity">
    <text evidence="1">Belongs to the DprA/Smf family.</text>
</comment>
<dbReference type="InterPro" id="IPR010994">
    <property type="entry name" value="RuvA_2-like"/>
</dbReference>
<dbReference type="SUPFAM" id="SSF102405">
    <property type="entry name" value="MCP/YpsA-like"/>
    <property type="match status" value="1"/>
</dbReference>
<gene>
    <name evidence="5" type="ordered locus">TKWG_04585</name>
</gene>
<dbReference type="HOGENOM" id="CLU_029601_1_0_4"/>
<reference evidence="6" key="2">
    <citation type="journal article" date="2013" name="PLoS ONE">
        <title>Genome implosion elicits host-confinement in Alcaligenaceae: evidence from the comparative genomics of Tetrathiobacter kashmirensis, a pathogen in the making.</title>
        <authorList>
            <person name="Ghosh W."/>
            <person name="Alam M."/>
            <person name="Roy C."/>
            <person name="Pyne P."/>
            <person name="George A."/>
            <person name="Chakraborty R."/>
            <person name="Majumder S."/>
            <person name="Agarwal A."/>
            <person name="Chakraborty S."/>
            <person name="Majumdar S."/>
            <person name="Gupta S.K."/>
        </authorList>
    </citation>
    <scope>NUCLEOTIDE SEQUENCE [LARGE SCALE GENOMIC DNA]</scope>
    <source>
        <strain evidence="6">WT001</strain>
    </source>
</reference>
<dbReference type="PANTHER" id="PTHR43022">
    <property type="entry name" value="PROTEIN SMF"/>
    <property type="match status" value="1"/>
</dbReference>
<evidence type="ECO:0000313" key="5">
    <source>
        <dbReference type="EMBL" id="AFK61450.1"/>
    </source>
</evidence>
<dbReference type="Gene3D" id="1.10.10.10">
    <property type="entry name" value="Winged helix-like DNA-binding domain superfamily/Winged helix DNA-binding domain"/>
    <property type="match status" value="1"/>
</dbReference>
<dbReference type="STRING" id="1036672.TKWG_04585"/>
<dbReference type="NCBIfam" id="TIGR00732">
    <property type="entry name" value="dprA"/>
    <property type="match status" value="1"/>
</dbReference>
<dbReference type="Proteomes" id="UP000005267">
    <property type="component" value="Chromosome"/>
</dbReference>
<dbReference type="EMBL" id="CP003555">
    <property type="protein sequence ID" value="AFK61450.1"/>
    <property type="molecule type" value="Genomic_DNA"/>
</dbReference>
<dbReference type="AlphaFoldDB" id="I3U8W2"/>
<dbReference type="Pfam" id="PF02481">
    <property type="entry name" value="DNA_processg_A"/>
    <property type="match status" value="1"/>
</dbReference>
<evidence type="ECO:0000259" key="4">
    <source>
        <dbReference type="Pfam" id="PF17782"/>
    </source>
</evidence>
<proteinExistence type="inferred from homology"/>
<evidence type="ECO:0000256" key="2">
    <source>
        <dbReference type="SAM" id="MobiDB-lite"/>
    </source>
</evidence>
<dbReference type="InterPro" id="IPR036388">
    <property type="entry name" value="WH-like_DNA-bd_sf"/>
</dbReference>
<feature type="domain" description="Smf/DprA SLOG" evidence="3">
    <location>
        <begin position="134"/>
        <end position="344"/>
    </location>
</feature>
<sequence length="470" mass="50354">MGFSARRAPLAQRVKLHDESDSWECRRKIIILLRLYSYNRVFSYKFKRMDMAMSDEEQYAWIRLTLEPGIGPVTARHLLVAFGLPQDIFGASVAALMKVVPQKQALQLAAPVDPVTHTLIERTFDWLARPGHHIVTLADELYPARLLDTADPPSLLYVDGDPQALSWPVLAMVGARSATVGGTDNAFAFARHLADAGWTIASGLAQGIDAAAHEGALASGATPATIAVMGTGINRVYPAANKGLAMRIREQGALVSELPLDTAAVVHQFPRRNRIVAGLSLGVLVVEAAQRSGSLITARLAGENGREVFAIPGSIHSPLSRGCHALIRQGAKLVETAEDILEELARSGSAPKAGASLGRETGRQRQSESKLAGNPPRPDTSVTPVMSVAHREAPSRGARSTPAVATGASNAAQQELLEKMGFDPVSMDLLLVRLDTTVGALAGLLTELEMAGKILRLPDGRYLQRVNHLQ</sequence>
<dbReference type="InterPro" id="IPR003488">
    <property type="entry name" value="DprA"/>
</dbReference>
<feature type="region of interest" description="Disordered" evidence="2">
    <location>
        <begin position="348"/>
        <end position="409"/>
    </location>
</feature>
<dbReference type="KEGG" id="aka:TKWG_04585"/>
<protein>
    <submittedName>
        <fullName evidence="5">Uncharacterized protein</fullName>
    </submittedName>
</protein>
<dbReference type="InterPro" id="IPR057666">
    <property type="entry name" value="DrpA_SLOG"/>
</dbReference>